<organism evidence="2 3">
    <name type="scientific">Batillaria attramentaria</name>
    <dbReference type="NCBI Taxonomy" id="370345"/>
    <lineage>
        <taxon>Eukaryota</taxon>
        <taxon>Metazoa</taxon>
        <taxon>Spiralia</taxon>
        <taxon>Lophotrochozoa</taxon>
        <taxon>Mollusca</taxon>
        <taxon>Gastropoda</taxon>
        <taxon>Caenogastropoda</taxon>
        <taxon>Sorbeoconcha</taxon>
        <taxon>Cerithioidea</taxon>
        <taxon>Batillariidae</taxon>
        <taxon>Batillaria</taxon>
    </lineage>
</organism>
<reference evidence="2 3" key="1">
    <citation type="journal article" date="2023" name="Sci. Data">
        <title>Genome assembly of the Korean intertidal mud-creeper Batillaria attramentaria.</title>
        <authorList>
            <person name="Patra A.K."/>
            <person name="Ho P.T."/>
            <person name="Jun S."/>
            <person name="Lee S.J."/>
            <person name="Kim Y."/>
            <person name="Won Y.J."/>
        </authorList>
    </citation>
    <scope>NUCLEOTIDE SEQUENCE [LARGE SCALE GENOMIC DNA]</scope>
    <source>
        <strain evidence="2">Wonlab-2016</strain>
    </source>
</reference>
<dbReference type="AlphaFoldDB" id="A0ABD0M3S4"/>
<sequence>MNGCGPYGGEAGGAKGLEAGEKVNSRGAGQADDSAVVRYGILGRPPLHDISWLTQLIKARVLGQRAIDGDIKGREKCRVRAARACKMAGPLNTGIKDTLSTWRFAIASKCAGGALRGVSEPCLFSPGRDSTPLHYTTAALFFALFTTRQHWNTEHVAGFGFPNHTGNRLATPRMIAEPAPKIRVACVALTLGDSSGSPARPREPPQGATETGEKAAKTTFLKKKTSIVSFVVSGVSLSRCGQFRKSESTQ</sequence>
<gene>
    <name evidence="2" type="ORF">BaRGS_00002399</name>
</gene>
<evidence type="ECO:0000313" key="3">
    <source>
        <dbReference type="Proteomes" id="UP001519460"/>
    </source>
</evidence>
<accession>A0ABD0M3S4</accession>
<comment type="caution">
    <text evidence="2">The sequence shown here is derived from an EMBL/GenBank/DDBJ whole genome shotgun (WGS) entry which is preliminary data.</text>
</comment>
<proteinExistence type="predicted"/>
<evidence type="ECO:0000313" key="2">
    <source>
        <dbReference type="EMBL" id="KAK7506287.1"/>
    </source>
</evidence>
<protein>
    <submittedName>
        <fullName evidence="2">Uncharacterized protein</fullName>
    </submittedName>
</protein>
<feature type="region of interest" description="Disordered" evidence="1">
    <location>
        <begin position="193"/>
        <end position="217"/>
    </location>
</feature>
<keyword evidence="3" id="KW-1185">Reference proteome</keyword>
<name>A0ABD0M3S4_9CAEN</name>
<dbReference type="EMBL" id="JACVVK020000007">
    <property type="protein sequence ID" value="KAK7506287.1"/>
    <property type="molecule type" value="Genomic_DNA"/>
</dbReference>
<dbReference type="Proteomes" id="UP001519460">
    <property type="component" value="Unassembled WGS sequence"/>
</dbReference>
<evidence type="ECO:0000256" key="1">
    <source>
        <dbReference type="SAM" id="MobiDB-lite"/>
    </source>
</evidence>